<dbReference type="Gene3D" id="2.180.10.10">
    <property type="entry name" value="RHS repeat-associated core"/>
    <property type="match status" value="1"/>
</dbReference>
<comment type="caution">
    <text evidence="1">The sequence shown here is derived from an EMBL/GenBank/DDBJ whole genome shotgun (WGS) entry which is preliminary data.</text>
</comment>
<feature type="non-terminal residue" evidence="1">
    <location>
        <position position="246"/>
    </location>
</feature>
<name>K2FUY0_9BACT</name>
<proteinExistence type="predicted"/>
<gene>
    <name evidence="1" type="ORF">ACD_4C00168G0001</name>
</gene>
<accession>K2FUY0</accession>
<reference evidence="1" key="1">
    <citation type="journal article" date="2012" name="Science">
        <title>Fermentation, hydrogen, and sulfur metabolism in multiple uncultivated bacterial phyla.</title>
        <authorList>
            <person name="Wrighton K.C."/>
            <person name="Thomas B.C."/>
            <person name="Sharon I."/>
            <person name="Miller C.S."/>
            <person name="Castelle C.J."/>
            <person name="VerBerkmoes N.C."/>
            <person name="Wilkins M.J."/>
            <person name="Hettich R.L."/>
            <person name="Lipton M.S."/>
            <person name="Williams K.H."/>
            <person name="Long P.E."/>
            <person name="Banfield J.F."/>
        </authorList>
    </citation>
    <scope>NUCLEOTIDE SEQUENCE [LARGE SCALE GENOMIC DNA]</scope>
</reference>
<evidence type="ECO:0000313" key="1">
    <source>
        <dbReference type="EMBL" id="EKE26743.1"/>
    </source>
</evidence>
<protein>
    <submittedName>
        <fullName evidence="1">Uncharacterized protein</fullName>
    </submittedName>
</protein>
<sequence>MGRAIVERIWYGKAKNDFYQIKRRYDIFNNVLDEITADANGQIQIDKRFEYDDRNRLICRYVGDQLVEKITYDALGQVVSIEDAQNNPATYDYDYNYVNLLGQKVLLITQNLPNKNKEIIECDAFNNISSVTVINPNNIKISKEKDFYDEQGNISLKATSNIIDGNEISKYQTKWIYGPLNRLEKVIEGYGCVFKKETAFEYNKLGQLIKKYLPGLEKPITYTYGYDEAYSSNNFELSYSPTLKIS</sequence>
<dbReference type="EMBL" id="AMFJ01000684">
    <property type="protein sequence ID" value="EKE26743.1"/>
    <property type="molecule type" value="Genomic_DNA"/>
</dbReference>
<dbReference type="AlphaFoldDB" id="K2FUY0"/>
<organism evidence="1">
    <name type="scientific">uncultured bacterium</name>
    <name type="common">gcode 4</name>
    <dbReference type="NCBI Taxonomy" id="1234023"/>
    <lineage>
        <taxon>Bacteria</taxon>
        <taxon>environmental samples</taxon>
    </lineage>
</organism>